<organism evidence="1 2">
    <name type="scientific">Dolichospermum planctonicum</name>
    <dbReference type="NCBI Taxonomy" id="136072"/>
    <lineage>
        <taxon>Bacteria</taxon>
        <taxon>Bacillati</taxon>
        <taxon>Cyanobacteriota</taxon>
        <taxon>Cyanophyceae</taxon>
        <taxon>Nostocales</taxon>
        <taxon>Aphanizomenonaceae</taxon>
        <taxon>Dolichospermum</taxon>
    </lineage>
</organism>
<proteinExistence type="predicted"/>
<dbReference type="Proteomes" id="UP000299367">
    <property type="component" value="Unassembled WGS sequence"/>
</dbReference>
<accession>A0A480ACT3</accession>
<protein>
    <submittedName>
        <fullName evidence="1">Uncharacterized protein</fullName>
    </submittedName>
</protein>
<comment type="caution">
    <text evidence="1">The sequence shown here is derived from an EMBL/GenBank/DDBJ whole genome shotgun (WGS) entry which is preliminary data.</text>
</comment>
<dbReference type="AlphaFoldDB" id="A0A480ACT3"/>
<evidence type="ECO:0000313" key="1">
    <source>
        <dbReference type="EMBL" id="GCL41796.1"/>
    </source>
</evidence>
<gene>
    <name evidence="1" type="ORF">NIES80_14930</name>
</gene>
<reference evidence="2" key="1">
    <citation type="submission" date="2019-02" db="EMBL/GenBank/DDBJ databases">
        <title>Draft genome sequence of Dolichospermum planctonicum NIES-80.</title>
        <authorList>
            <person name="Yamaguchi H."/>
            <person name="Suzuki S."/>
            <person name="Kawachi M."/>
        </authorList>
    </citation>
    <scope>NUCLEOTIDE SEQUENCE [LARGE SCALE GENOMIC DNA]</scope>
    <source>
        <strain evidence="2">NIES-80</strain>
    </source>
</reference>
<evidence type="ECO:0000313" key="2">
    <source>
        <dbReference type="Proteomes" id="UP000299367"/>
    </source>
</evidence>
<dbReference type="EMBL" id="BJCF01000012">
    <property type="protein sequence ID" value="GCL41796.1"/>
    <property type="molecule type" value="Genomic_DNA"/>
</dbReference>
<sequence length="34" mass="3683">MLDQIVKCGQLSTVLFKHPKQPCESLNLSLAGAL</sequence>
<name>A0A480ACT3_9CYAN</name>